<protein>
    <recommendedName>
        <fullName evidence="5">DUF1828 domain-containing protein</fullName>
    </recommendedName>
</protein>
<dbReference type="OrthoDB" id="7062760at2"/>
<dbReference type="AlphaFoldDB" id="A0A1G7Z0G7"/>
<dbReference type="InterPro" id="IPR014961">
    <property type="entry name" value="DUF1829"/>
</dbReference>
<feature type="domain" description="DUF1829" evidence="2">
    <location>
        <begin position="169"/>
        <end position="247"/>
    </location>
</feature>
<dbReference type="EMBL" id="FNCJ01000006">
    <property type="protein sequence ID" value="SDH02203.1"/>
    <property type="molecule type" value="Genomic_DNA"/>
</dbReference>
<sequence length="258" mass="28449">MTLDCAWLRDTLAYDCCPVKTVKTVKTVNGEPALEIGTPFSFADGTAIVFYLIEQGAHLLISDNGDTLFHLNSVGLDPFNKRRESAIRNTLLPFGVSLESSGEIRSLAPTERAQHAVAICISSVLAVAEQERGWLGVPEVVNNFSDEVEHDLRLWKPRQQPVRYPKIKGISKHEYTFDFMLAGELVDVISPSHQATGGLMRKLGDVLSAPGERPKIRVVIDDRDDFERAETEKQIIGSMASAMLFSSLKKVAGQATIH</sequence>
<feature type="domain" description="DUF1828" evidence="1">
    <location>
        <begin position="38"/>
        <end position="127"/>
    </location>
</feature>
<proteinExistence type="predicted"/>
<gene>
    <name evidence="3" type="ORF">SAMN05216466_106393</name>
</gene>
<evidence type="ECO:0000313" key="4">
    <source>
        <dbReference type="Proteomes" id="UP000199706"/>
    </source>
</evidence>
<evidence type="ECO:0008006" key="5">
    <source>
        <dbReference type="Google" id="ProtNLM"/>
    </source>
</evidence>
<dbReference type="InterPro" id="IPR014960">
    <property type="entry name" value="DUF1828"/>
</dbReference>
<accession>A0A1G7Z0G7</accession>
<name>A0A1G7Z0G7_9BURK</name>
<dbReference type="Pfam" id="PF08861">
    <property type="entry name" value="DUF1828"/>
    <property type="match status" value="1"/>
</dbReference>
<evidence type="ECO:0000259" key="2">
    <source>
        <dbReference type="Pfam" id="PF08862"/>
    </source>
</evidence>
<dbReference type="Proteomes" id="UP000199706">
    <property type="component" value="Unassembled WGS sequence"/>
</dbReference>
<reference evidence="3 4" key="1">
    <citation type="submission" date="2016-10" db="EMBL/GenBank/DDBJ databases">
        <authorList>
            <person name="de Groot N.N."/>
        </authorList>
    </citation>
    <scope>NUCLEOTIDE SEQUENCE [LARGE SCALE GENOMIC DNA]</scope>
    <source>
        <strain evidence="3 4">LMG 2247</strain>
    </source>
</reference>
<dbReference type="RefSeq" id="WP_090685650.1">
    <property type="nucleotide sequence ID" value="NZ_FNCJ01000006.1"/>
</dbReference>
<dbReference type="Pfam" id="PF08862">
    <property type="entry name" value="DUF1829"/>
    <property type="match status" value="1"/>
</dbReference>
<evidence type="ECO:0000313" key="3">
    <source>
        <dbReference type="EMBL" id="SDH02203.1"/>
    </source>
</evidence>
<organism evidence="3 4">
    <name type="scientific">Paraburkholderia phenazinium</name>
    <dbReference type="NCBI Taxonomy" id="60549"/>
    <lineage>
        <taxon>Bacteria</taxon>
        <taxon>Pseudomonadati</taxon>
        <taxon>Pseudomonadota</taxon>
        <taxon>Betaproteobacteria</taxon>
        <taxon>Burkholderiales</taxon>
        <taxon>Burkholderiaceae</taxon>
        <taxon>Paraburkholderia</taxon>
    </lineage>
</organism>
<evidence type="ECO:0000259" key="1">
    <source>
        <dbReference type="Pfam" id="PF08861"/>
    </source>
</evidence>